<dbReference type="EMBL" id="QPJY01000003">
    <property type="protein sequence ID" value="RCX31139.1"/>
    <property type="molecule type" value="Genomic_DNA"/>
</dbReference>
<accession>A0A369CB75</accession>
<keyword evidence="1" id="KW-1133">Transmembrane helix</keyword>
<dbReference type="OrthoDB" id="9801841at2"/>
<gene>
    <name evidence="3" type="ORF">DFQ59_103103</name>
</gene>
<dbReference type="CDD" id="cd00143">
    <property type="entry name" value="PP2Cc"/>
    <property type="match status" value="1"/>
</dbReference>
<dbReference type="PROSITE" id="PS51746">
    <property type="entry name" value="PPM_2"/>
    <property type="match status" value="1"/>
</dbReference>
<dbReference type="PANTHER" id="PTHR47992">
    <property type="entry name" value="PROTEIN PHOSPHATASE"/>
    <property type="match status" value="1"/>
</dbReference>
<dbReference type="Gene3D" id="3.60.40.10">
    <property type="entry name" value="PPM-type phosphatase domain"/>
    <property type="match status" value="1"/>
</dbReference>
<keyword evidence="1" id="KW-0812">Transmembrane</keyword>
<evidence type="ECO:0000256" key="1">
    <source>
        <dbReference type="SAM" id="Phobius"/>
    </source>
</evidence>
<keyword evidence="1" id="KW-0472">Membrane</keyword>
<dbReference type="InterPro" id="IPR015655">
    <property type="entry name" value="PP2C"/>
</dbReference>
<dbReference type="InterPro" id="IPR036457">
    <property type="entry name" value="PPM-type-like_dom_sf"/>
</dbReference>
<dbReference type="SMART" id="SM00332">
    <property type="entry name" value="PP2Cc"/>
    <property type="match status" value="1"/>
</dbReference>
<organism evidence="3 4">
    <name type="scientific">Thioalbus denitrificans</name>
    <dbReference type="NCBI Taxonomy" id="547122"/>
    <lineage>
        <taxon>Bacteria</taxon>
        <taxon>Pseudomonadati</taxon>
        <taxon>Pseudomonadota</taxon>
        <taxon>Gammaproteobacteria</taxon>
        <taxon>Chromatiales</taxon>
        <taxon>Ectothiorhodospiraceae</taxon>
        <taxon>Thioalbus</taxon>
    </lineage>
</organism>
<feature type="domain" description="PPM-type phosphatase" evidence="2">
    <location>
        <begin position="6"/>
        <end position="239"/>
    </location>
</feature>
<sequence>MSVPLRWSSACVTDVGRVRKLNEDACLSLPERGLWVVADGMGGHDAGDLASRWVVETLGALPAPHNLGDQVEAARERLRAVNRRLREEAGRRGKSVIGTTVAALVAFGGHGVYLWAGDSRVYRFRQGRLRRLTRDHSQVEELVEGGLLAPEEAESHPAANVITRAVGGEEKLEVDAEIVELAPRDLFLLCSDGLYKELSEADIAGILARTPSPRAARQLVDTALERGARDNVTALVVRVEPAESGTPPPRHRP</sequence>
<dbReference type="SMART" id="SM00331">
    <property type="entry name" value="PP2C_SIG"/>
    <property type="match status" value="1"/>
</dbReference>
<keyword evidence="4" id="KW-1185">Reference proteome</keyword>
<name>A0A369CB75_9GAMM</name>
<protein>
    <submittedName>
        <fullName evidence="3">Protein phosphatase</fullName>
    </submittedName>
</protein>
<dbReference type="AlphaFoldDB" id="A0A369CB75"/>
<dbReference type="Proteomes" id="UP000252707">
    <property type="component" value="Unassembled WGS sequence"/>
</dbReference>
<dbReference type="RefSeq" id="WP_114279327.1">
    <property type="nucleotide sequence ID" value="NZ_QPJY01000003.1"/>
</dbReference>
<dbReference type="InterPro" id="IPR001932">
    <property type="entry name" value="PPM-type_phosphatase-like_dom"/>
</dbReference>
<proteinExistence type="predicted"/>
<dbReference type="GO" id="GO:0004722">
    <property type="term" value="F:protein serine/threonine phosphatase activity"/>
    <property type="evidence" value="ECO:0007669"/>
    <property type="project" value="InterPro"/>
</dbReference>
<evidence type="ECO:0000259" key="2">
    <source>
        <dbReference type="PROSITE" id="PS51746"/>
    </source>
</evidence>
<evidence type="ECO:0000313" key="4">
    <source>
        <dbReference type="Proteomes" id="UP000252707"/>
    </source>
</evidence>
<feature type="transmembrane region" description="Helical" evidence="1">
    <location>
        <begin position="96"/>
        <end position="116"/>
    </location>
</feature>
<dbReference type="Pfam" id="PF13672">
    <property type="entry name" value="PP2C_2"/>
    <property type="match status" value="1"/>
</dbReference>
<evidence type="ECO:0000313" key="3">
    <source>
        <dbReference type="EMBL" id="RCX31139.1"/>
    </source>
</evidence>
<reference evidence="3 4" key="1">
    <citation type="submission" date="2018-07" db="EMBL/GenBank/DDBJ databases">
        <title>Genomic Encyclopedia of Type Strains, Phase IV (KMG-IV): sequencing the most valuable type-strain genomes for metagenomic binning, comparative biology and taxonomic classification.</title>
        <authorList>
            <person name="Goeker M."/>
        </authorList>
    </citation>
    <scope>NUCLEOTIDE SEQUENCE [LARGE SCALE GENOMIC DNA]</scope>
    <source>
        <strain evidence="3 4">DSM 26407</strain>
    </source>
</reference>
<dbReference type="SUPFAM" id="SSF81606">
    <property type="entry name" value="PP2C-like"/>
    <property type="match status" value="1"/>
</dbReference>
<comment type="caution">
    <text evidence="3">The sequence shown here is derived from an EMBL/GenBank/DDBJ whole genome shotgun (WGS) entry which is preliminary data.</text>
</comment>